<dbReference type="PANTHER" id="PTHR34138">
    <property type="entry name" value="CELL SHAPE-DETERMINING PROTEIN MREC"/>
    <property type="match status" value="1"/>
</dbReference>
<dbReference type="GO" id="GO:0008360">
    <property type="term" value="P:regulation of cell shape"/>
    <property type="evidence" value="ECO:0007669"/>
    <property type="project" value="UniProtKB-KW"/>
</dbReference>
<feature type="coiled-coil region" evidence="6">
    <location>
        <begin position="69"/>
        <end position="103"/>
    </location>
</feature>
<evidence type="ECO:0000256" key="6">
    <source>
        <dbReference type="SAM" id="Coils"/>
    </source>
</evidence>
<comment type="similarity">
    <text evidence="1 5">Belongs to the MreC family.</text>
</comment>
<comment type="caution">
    <text evidence="9">The sequence shown here is derived from an EMBL/GenBank/DDBJ whole genome shotgun (WGS) entry which is preliminary data.</text>
</comment>
<evidence type="ECO:0000259" key="8">
    <source>
        <dbReference type="Pfam" id="PF04085"/>
    </source>
</evidence>
<evidence type="ECO:0000256" key="5">
    <source>
        <dbReference type="PIRNR" id="PIRNR038471"/>
    </source>
</evidence>
<dbReference type="GO" id="GO:0005886">
    <property type="term" value="C:plasma membrane"/>
    <property type="evidence" value="ECO:0007669"/>
    <property type="project" value="TreeGrafter"/>
</dbReference>
<sequence>MKEYLKKNGIRLLIILLVVVVIAAVSAQMLSGGAGFLTNAILAVREPISKAATAAGELLDGIYGYVFDYEQLQAELEATRIELAEAQEQVREGREAVEENKRLKTLLGFAEDNPDFVMEQARIVSWSPNNWSSSFDISKGSDDGLEVGDAVITEYGALVGVITELGSTTATVGTVIDVNTSIGALVGSNGAAAMLVGDYSLMRDGQARVTWLTEGAQLFRDDEILTSGSGGNIPSGLVIGTITSIQTEAAGQTEYGIITPSADLDSLVQVFIITDFGGTAQTQPETGTEQPEQSEAPAESAAPSSPAATGG</sequence>
<name>A0A9D1JVB0_9FIRM</name>
<organism evidence="9 10">
    <name type="scientific">Candidatus Scatomorpha merdipullorum</name>
    <dbReference type="NCBI Taxonomy" id="2840927"/>
    <lineage>
        <taxon>Bacteria</taxon>
        <taxon>Bacillati</taxon>
        <taxon>Bacillota</taxon>
        <taxon>Clostridia</taxon>
        <taxon>Eubacteriales</taxon>
        <taxon>Candidatus Scatomorpha</taxon>
    </lineage>
</organism>
<evidence type="ECO:0000256" key="3">
    <source>
        <dbReference type="ARBA" id="ARBA00022960"/>
    </source>
</evidence>
<dbReference type="EMBL" id="DVJK01000211">
    <property type="protein sequence ID" value="HIS67375.1"/>
    <property type="molecule type" value="Genomic_DNA"/>
</dbReference>
<gene>
    <name evidence="9" type="primary">mreC</name>
    <name evidence="9" type="ORF">IAC18_07405</name>
</gene>
<evidence type="ECO:0000256" key="4">
    <source>
        <dbReference type="ARBA" id="ARBA00032089"/>
    </source>
</evidence>
<proteinExistence type="inferred from homology"/>
<dbReference type="PIRSF" id="PIRSF038471">
    <property type="entry name" value="MreC"/>
    <property type="match status" value="1"/>
</dbReference>
<accession>A0A9D1JVB0</accession>
<dbReference type="Pfam" id="PF04085">
    <property type="entry name" value="MreC"/>
    <property type="match status" value="1"/>
</dbReference>
<dbReference type="InterPro" id="IPR055342">
    <property type="entry name" value="MreC_beta-barrel_core"/>
</dbReference>
<dbReference type="Gene3D" id="2.40.10.350">
    <property type="entry name" value="Rod shape-determining protein MreC, domain 2"/>
    <property type="match status" value="1"/>
</dbReference>
<dbReference type="InterPro" id="IPR007221">
    <property type="entry name" value="MreC"/>
</dbReference>
<evidence type="ECO:0000313" key="10">
    <source>
        <dbReference type="Proteomes" id="UP000824001"/>
    </source>
</evidence>
<feature type="compositionally biased region" description="Polar residues" evidence="7">
    <location>
        <begin position="279"/>
        <end position="288"/>
    </location>
</feature>
<comment type="function">
    <text evidence="5">Involved in formation and maintenance of cell shape.</text>
</comment>
<dbReference type="InterPro" id="IPR042177">
    <property type="entry name" value="Cell/Rod_1"/>
</dbReference>
<reference evidence="9" key="1">
    <citation type="submission" date="2020-10" db="EMBL/GenBank/DDBJ databases">
        <authorList>
            <person name="Gilroy R."/>
        </authorList>
    </citation>
    <scope>NUCLEOTIDE SEQUENCE</scope>
    <source>
        <strain evidence="9">ChiHjej10B9-9673</strain>
    </source>
</reference>
<dbReference type="Gene3D" id="2.40.10.340">
    <property type="entry name" value="Rod shape-determining protein MreC, domain 1"/>
    <property type="match status" value="1"/>
</dbReference>
<keyword evidence="6" id="KW-0175">Coiled coil</keyword>
<feature type="domain" description="Rod shape-determining protein MreC beta-barrel core" evidence="8">
    <location>
        <begin position="123"/>
        <end position="273"/>
    </location>
</feature>
<dbReference type="Proteomes" id="UP000824001">
    <property type="component" value="Unassembled WGS sequence"/>
</dbReference>
<reference evidence="9" key="2">
    <citation type="journal article" date="2021" name="PeerJ">
        <title>Extensive microbial diversity within the chicken gut microbiome revealed by metagenomics and culture.</title>
        <authorList>
            <person name="Gilroy R."/>
            <person name="Ravi A."/>
            <person name="Getino M."/>
            <person name="Pursley I."/>
            <person name="Horton D.L."/>
            <person name="Alikhan N.F."/>
            <person name="Baker D."/>
            <person name="Gharbi K."/>
            <person name="Hall N."/>
            <person name="Watson M."/>
            <person name="Adriaenssens E.M."/>
            <person name="Foster-Nyarko E."/>
            <person name="Jarju S."/>
            <person name="Secka A."/>
            <person name="Antonio M."/>
            <person name="Oren A."/>
            <person name="Chaudhuri R.R."/>
            <person name="La Ragione R."/>
            <person name="Hildebrand F."/>
            <person name="Pallen M.J."/>
        </authorList>
    </citation>
    <scope>NUCLEOTIDE SEQUENCE</scope>
    <source>
        <strain evidence="9">ChiHjej10B9-9673</strain>
    </source>
</reference>
<evidence type="ECO:0000256" key="1">
    <source>
        <dbReference type="ARBA" id="ARBA00009369"/>
    </source>
</evidence>
<dbReference type="NCBIfam" id="TIGR00219">
    <property type="entry name" value="mreC"/>
    <property type="match status" value="1"/>
</dbReference>
<evidence type="ECO:0000256" key="7">
    <source>
        <dbReference type="SAM" id="MobiDB-lite"/>
    </source>
</evidence>
<keyword evidence="3 5" id="KW-0133">Cell shape</keyword>
<protein>
    <recommendedName>
        <fullName evidence="2 5">Cell shape-determining protein MreC</fullName>
    </recommendedName>
    <alternativeName>
        <fullName evidence="4 5">Cell shape protein MreC</fullName>
    </alternativeName>
</protein>
<dbReference type="AlphaFoldDB" id="A0A9D1JVB0"/>
<dbReference type="InterPro" id="IPR042175">
    <property type="entry name" value="Cell/Rod_MreC_2"/>
</dbReference>
<evidence type="ECO:0000313" key="9">
    <source>
        <dbReference type="EMBL" id="HIS67375.1"/>
    </source>
</evidence>
<evidence type="ECO:0000256" key="2">
    <source>
        <dbReference type="ARBA" id="ARBA00013855"/>
    </source>
</evidence>
<feature type="compositionally biased region" description="Low complexity" evidence="7">
    <location>
        <begin position="289"/>
        <end position="311"/>
    </location>
</feature>
<feature type="region of interest" description="Disordered" evidence="7">
    <location>
        <begin position="279"/>
        <end position="311"/>
    </location>
</feature>
<dbReference type="PANTHER" id="PTHR34138:SF1">
    <property type="entry name" value="CELL SHAPE-DETERMINING PROTEIN MREC"/>
    <property type="match status" value="1"/>
</dbReference>